<accession>A0ACB7Y3K2</accession>
<evidence type="ECO:0000313" key="1">
    <source>
        <dbReference type="EMBL" id="KAH7847867.1"/>
    </source>
</evidence>
<organism evidence="1 2">
    <name type="scientific">Vaccinium darrowii</name>
    <dbReference type="NCBI Taxonomy" id="229202"/>
    <lineage>
        <taxon>Eukaryota</taxon>
        <taxon>Viridiplantae</taxon>
        <taxon>Streptophyta</taxon>
        <taxon>Embryophyta</taxon>
        <taxon>Tracheophyta</taxon>
        <taxon>Spermatophyta</taxon>
        <taxon>Magnoliopsida</taxon>
        <taxon>eudicotyledons</taxon>
        <taxon>Gunneridae</taxon>
        <taxon>Pentapetalae</taxon>
        <taxon>asterids</taxon>
        <taxon>Ericales</taxon>
        <taxon>Ericaceae</taxon>
        <taxon>Vaccinioideae</taxon>
        <taxon>Vaccinieae</taxon>
        <taxon>Vaccinium</taxon>
    </lineage>
</organism>
<protein>
    <submittedName>
        <fullName evidence="1">Uncharacterized protein</fullName>
    </submittedName>
</protein>
<evidence type="ECO:0000313" key="2">
    <source>
        <dbReference type="Proteomes" id="UP000828048"/>
    </source>
</evidence>
<keyword evidence="2" id="KW-1185">Reference proteome</keyword>
<reference evidence="1 2" key="1">
    <citation type="journal article" date="2021" name="Hortic Res">
        <title>High-quality reference genome and annotation aids understanding of berry development for evergreen blueberry (Vaccinium darrowii).</title>
        <authorList>
            <person name="Yu J."/>
            <person name="Hulse-Kemp A.M."/>
            <person name="Babiker E."/>
            <person name="Staton M."/>
        </authorList>
    </citation>
    <scope>NUCLEOTIDE SEQUENCE [LARGE SCALE GENOMIC DNA]</scope>
    <source>
        <strain evidence="2">cv. NJ 8807/NJ 8810</strain>
        <tissue evidence="1">Young leaf</tissue>
    </source>
</reference>
<proteinExistence type="predicted"/>
<dbReference type="Proteomes" id="UP000828048">
    <property type="component" value="Chromosome 5"/>
</dbReference>
<gene>
    <name evidence="1" type="ORF">Vadar_031048</name>
</gene>
<name>A0ACB7Y3K2_9ERIC</name>
<sequence length="462" mass="51724">MPTDIPSFLEIQYMFSQIFTKLFFRKIQIFIDHYFCLCRGAALTTGLTFAQRFVGYAVVNVLITYFTDSYNLLDAVGLSLSARLLPTSLSANEATTTEIPHASPEENISVDEATTTKISSASPEENILIDEATTMETSRASPAPAETTSMDDATTAEISYASPEENIPVDEATTTEISPASPEENINNGLVFFAISLVKQWKPLSVMIPMWTTFLVFGLVLSAGDTFFTDQGNNMDPTVSIYVLLMIRKIIRSTPSTFRFITSFTAFPSKISSIISTLQSKFIPKLKTQGIKVTIWTAMVLSIFCCSVAWRVEVHRLHAIPKFEMCVIKDEDVVIPMSIMSLAPQFCLLGLMEGIGRQGLDLFFEVQVYDVQLEKYGSALNEAVIGFGSFLNGLLVFLFRSWFRDTLNCSHLDKYYHMLTVVSFVNMCYYWWVSTFYSNKMGTKDGVEVEETRELIIGVVSV</sequence>
<dbReference type="EMBL" id="CM037155">
    <property type="protein sequence ID" value="KAH7847867.1"/>
    <property type="molecule type" value="Genomic_DNA"/>
</dbReference>
<comment type="caution">
    <text evidence="1">The sequence shown here is derived from an EMBL/GenBank/DDBJ whole genome shotgun (WGS) entry which is preliminary data.</text>
</comment>